<dbReference type="NCBIfam" id="TIGR01707">
    <property type="entry name" value="gspI"/>
    <property type="match status" value="1"/>
</dbReference>
<dbReference type="NCBIfam" id="TIGR02532">
    <property type="entry name" value="IV_pilin_GFxxxE"/>
    <property type="match status" value="1"/>
</dbReference>
<comment type="subcellular location">
    <subcellularLocation>
        <location evidence="1 9">Cell inner membrane</location>
        <topology evidence="1 9">Single-pass membrane protein</topology>
    </subcellularLocation>
</comment>
<dbReference type="Gene3D" id="3.30.1300.30">
    <property type="entry name" value="GSPII I/J protein-like"/>
    <property type="match status" value="1"/>
</dbReference>
<dbReference type="AlphaFoldDB" id="A0A378LAG3"/>
<dbReference type="Proteomes" id="UP000255110">
    <property type="component" value="Unassembled WGS sequence"/>
</dbReference>
<comment type="PTM">
    <text evidence="9">Cleaved by prepilin peptidase.</text>
</comment>
<evidence type="ECO:0000256" key="1">
    <source>
        <dbReference type="ARBA" id="ARBA00004377"/>
    </source>
</evidence>
<dbReference type="Pfam" id="PF02501">
    <property type="entry name" value="T2SSI"/>
    <property type="match status" value="1"/>
</dbReference>
<gene>
    <name evidence="12" type="primary">lspI</name>
    <name evidence="11" type="ORF">Lstg_1905</name>
    <name evidence="12" type="ORF">NCTC11991_01459</name>
</gene>
<reference evidence="12 14" key="2">
    <citation type="submission" date="2018-06" db="EMBL/GenBank/DDBJ databases">
        <authorList>
            <consortium name="Pathogen Informatics"/>
            <person name="Doyle S."/>
        </authorList>
    </citation>
    <scope>NUCLEOTIDE SEQUENCE [LARGE SCALE GENOMIC DNA]</scope>
    <source>
        <strain evidence="12 14">NCTC11991</strain>
    </source>
</reference>
<evidence type="ECO:0000259" key="10">
    <source>
        <dbReference type="Pfam" id="PF02501"/>
    </source>
</evidence>
<dbReference type="PANTHER" id="PTHR38779">
    <property type="entry name" value="TYPE II SECRETION SYSTEM PROTEIN I-RELATED"/>
    <property type="match status" value="1"/>
</dbReference>
<dbReference type="InterPro" id="IPR012902">
    <property type="entry name" value="N_methyl_site"/>
</dbReference>
<dbReference type="PROSITE" id="PS00409">
    <property type="entry name" value="PROKAR_NTER_METHYL"/>
    <property type="match status" value="1"/>
</dbReference>
<dbReference type="InterPro" id="IPR045584">
    <property type="entry name" value="Pilin-like"/>
</dbReference>
<proteinExistence type="inferred from homology"/>
<keyword evidence="8 9" id="KW-0472">Membrane</keyword>
<keyword evidence="13" id="KW-1185">Reference proteome</keyword>
<evidence type="ECO:0000256" key="7">
    <source>
        <dbReference type="ARBA" id="ARBA00022989"/>
    </source>
</evidence>
<feature type="domain" description="Type II secretion system protein GspI C-terminal" evidence="10">
    <location>
        <begin position="93"/>
        <end position="158"/>
    </location>
</feature>
<dbReference type="InterPro" id="IPR010052">
    <property type="entry name" value="T2SS_protein-GspI"/>
</dbReference>
<accession>A0A378LAG3</accession>
<evidence type="ECO:0000313" key="12">
    <source>
        <dbReference type="EMBL" id="STY22858.1"/>
    </source>
</evidence>
<dbReference type="SUPFAM" id="SSF54523">
    <property type="entry name" value="Pili subunits"/>
    <property type="match status" value="1"/>
</dbReference>
<organism evidence="12 14">
    <name type="scientific">Legionella steigerwaltii</name>
    <dbReference type="NCBI Taxonomy" id="460"/>
    <lineage>
        <taxon>Bacteria</taxon>
        <taxon>Pseudomonadati</taxon>
        <taxon>Pseudomonadota</taxon>
        <taxon>Gammaproteobacteria</taxon>
        <taxon>Legionellales</taxon>
        <taxon>Legionellaceae</taxon>
        <taxon>Legionella</taxon>
    </lineage>
</organism>
<keyword evidence="3" id="KW-1003">Cell membrane</keyword>
<dbReference type="GO" id="GO:0015627">
    <property type="term" value="C:type II protein secretion system complex"/>
    <property type="evidence" value="ECO:0007669"/>
    <property type="project" value="UniProtKB-UniRule"/>
</dbReference>
<keyword evidence="5 9" id="KW-0997">Cell inner membrane</keyword>
<dbReference type="STRING" id="460.Lstg_1905"/>
<evidence type="ECO:0000256" key="8">
    <source>
        <dbReference type="ARBA" id="ARBA00023136"/>
    </source>
</evidence>
<evidence type="ECO:0000256" key="5">
    <source>
        <dbReference type="ARBA" id="ARBA00022519"/>
    </source>
</evidence>
<dbReference type="InterPro" id="IPR003413">
    <property type="entry name" value="T2SS_GspI_C"/>
</dbReference>
<evidence type="ECO:0000256" key="9">
    <source>
        <dbReference type="RuleBase" id="RU368030"/>
    </source>
</evidence>
<dbReference type="EMBL" id="LNYZ01000013">
    <property type="protein sequence ID" value="KTD77548.1"/>
    <property type="molecule type" value="Genomic_DNA"/>
</dbReference>
<keyword evidence="6 9" id="KW-0812">Transmembrane</keyword>
<sequence>MNAQYNRPLRKLAAGDEVQGETARRTGVYTLVHEDSSTGSTKQSAPSVEFPKRSNKSGFTLIEVLLALSIIAIALTALLKAISQNVETTRRVKEKTVSHWVAMQGVAMIQLNLLQINQSQETTQDTTMLNEHWYWRAKVSSTPQKNIQKIVISVSTEKSGPFREELQAFRYVP</sequence>
<keyword evidence="4 9" id="KW-0488">Methylation</keyword>
<evidence type="ECO:0000256" key="3">
    <source>
        <dbReference type="ARBA" id="ARBA00022475"/>
    </source>
</evidence>
<keyword evidence="7 9" id="KW-1133">Transmembrane helix</keyword>
<dbReference type="GO" id="GO:0005886">
    <property type="term" value="C:plasma membrane"/>
    <property type="evidence" value="ECO:0007669"/>
    <property type="project" value="UniProtKB-SubCell"/>
</dbReference>
<protein>
    <recommendedName>
        <fullName evidence="9">Type II secretion system protein I</fullName>
        <shortName evidence="9">T2SS minor pseudopilin I</shortName>
    </recommendedName>
</protein>
<evidence type="ECO:0000256" key="2">
    <source>
        <dbReference type="ARBA" id="ARBA00008358"/>
    </source>
</evidence>
<dbReference type="PANTHER" id="PTHR38779:SF2">
    <property type="entry name" value="TYPE II SECRETION SYSTEM PROTEIN I-RELATED"/>
    <property type="match status" value="1"/>
</dbReference>
<dbReference type="Pfam" id="PF07963">
    <property type="entry name" value="N_methyl"/>
    <property type="match status" value="1"/>
</dbReference>
<evidence type="ECO:0000256" key="6">
    <source>
        <dbReference type="ARBA" id="ARBA00022692"/>
    </source>
</evidence>
<comment type="subunit">
    <text evidence="9">Type II secretion is composed of four main components: the outer membrane complex, the inner membrane complex, the cytoplasmic secretion ATPase and the periplasm-spanning pseudopilus.</text>
</comment>
<dbReference type="GO" id="GO:0015628">
    <property type="term" value="P:protein secretion by the type II secretion system"/>
    <property type="evidence" value="ECO:0007669"/>
    <property type="project" value="UniProtKB-UniRule"/>
</dbReference>
<reference evidence="11 13" key="1">
    <citation type="submission" date="2015-11" db="EMBL/GenBank/DDBJ databases">
        <title>Genomic analysis of 38 Legionella species identifies large and diverse effector repertoires.</title>
        <authorList>
            <person name="Burstein D."/>
            <person name="Amaro F."/>
            <person name="Zusman T."/>
            <person name="Lifshitz Z."/>
            <person name="Cohen O."/>
            <person name="Gilbert J.A."/>
            <person name="Pupko T."/>
            <person name="Shuman H.A."/>
            <person name="Segal G."/>
        </authorList>
    </citation>
    <scope>NUCLEOTIDE SEQUENCE [LARGE SCALE GENOMIC DNA]</scope>
    <source>
        <strain evidence="11 13">SC-18-C9</strain>
    </source>
</reference>
<feature type="transmembrane region" description="Helical" evidence="9">
    <location>
        <begin position="59"/>
        <end position="79"/>
    </location>
</feature>
<evidence type="ECO:0000313" key="14">
    <source>
        <dbReference type="Proteomes" id="UP000255110"/>
    </source>
</evidence>
<comment type="similarity">
    <text evidence="2 9">Belongs to the GSP I family.</text>
</comment>
<evidence type="ECO:0000313" key="13">
    <source>
        <dbReference type="Proteomes" id="UP000054820"/>
    </source>
</evidence>
<name>A0A378LAG3_9GAMM</name>
<evidence type="ECO:0000256" key="4">
    <source>
        <dbReference type="ARBA" id="ARBA00022481"/>
    </source>
</evidence>
<comment type="function">
    <text evidence="9">Component of the type II secretion system required for the energy-dependent secretion of extracellular factors such as proteases and toxins from the periplasm.</text>
</comment>
<dbReference type="EMBL" id="UGOY01000001">
    <property type="protein sequence ID" value="STY22858.1"/>
    <property type="molecule type" value="Genomic_DNA"/>
</dbReference>
<dbReference type="Proteomes" id="UP000054820">
    <property type="component" value="Unassembled WGS sequence"/>
</dbReference>
<evidence type="ECO:0000313" key="11">
    <source>
        <dbReference type="EMBL" id="KTD77548.1"/>
    </source>
</evidence>